<evidence type="ECO:0000256" key="1">
    <source>
        <dbReference type="ARBA" id="ARBA00001933"/>
    </source>
</evidence>
<dbReference type="Pfam" id="PF00155">
    <property type="entry name" value="Aminotran_1_2"/>
    <property type="match status" value="1"/>
</dbReference>
<sequence>MGYFRDNVERVAGYTPGFQPRATDVVKLNTNENPYPPSPAVMKALAGIRPEQLRRYPDPVGTAFRQAAARIHGVTPENIMCCNGGDDLLSIAIRAFCDAGRPLAYPVPTYTLYPVLAALEDCPTIEVPFDEQFNLPPALVKSGAALTIVCNPNAPSGTCVPIEELASLADELTGVLLIDEAYVDFADRDCIELVREFDNVILLRSLSKGYSLAGLRFGYAIADAALIAGLMKVKDSYNVDAVAIALATAAIEDQPYFKANVEKVRADRAVLTERLIALGFGVLDSATNFVLATVGAKHLSPLPAERIQEKLAKRNIYVRYFDVPGLDDKLRISVGTKQQNDRLLAALKEIVG</sequence>
<dbReference type="InterPro" id="IPR005861">
    <property type="entry name" value="HisP_aminotrans"/>
</dbReference>
<evidence type="ECO:0000256" key="6">
    <source>
        <dbReference type="ARBA" id="ARBA00022605"/>
    </source>
</evidence>
<evidence type="ECO:0000256" key="5">
    <source>
        <dbReference type="ARBA" id="ARBA00022576"/>
    </source>
</evidence>
<evidence type="ECO:0000256" key="7">
    <source>
        <dbReference type="ARBA" id="ARBA00022679"/>
    </source>
</evidence>
<evidence type="ECO:0000256" key="8">
    <source>
        <dbReference type="ARBA" id="ARBA00022898"/>
    </source>
</evidence>
<gene>
    <name evidence="11 13" type="primary">hisC</name>
    <name evidence="13" type="ORF">QJ522_10115</name>
</gene>
<accession>A0AAW6TXS2</accession>
<organism evidence="13 14">
    <name type="scientific">Anaerobaca lacustris</name>
    <dbReference type="NCBI Taxonomy" id="3044600"/>
    <lineage>
        <taxon>Bacteria</taxon>
        <taxon>Pseudomonadati</taxon>
        <taxon>Planctomycetota</taxon>
        <taxon>Phycisphaerae</taxon>
        <taxon>Sedimentisphaerales</taxon>
        <taxon>Anaerobacaceae</taxon>
        <taxon>Anaerobaca</taxon>
    </lineage>
</organism>
<feature type="modified residue" description="N6-(pyridoxal phosphate)lysine" evidence="11">
    <location>
        <position position="208"/>
    </location>
</feature>
<dbReference type="InterPro" id="IPR015421">
    <property type="entry name" value="PyrdxlP-dep_Trfase_major"/>
</dbReference>
<evidence type="ECO:0000256" key="3">
    <source>
        <dbReference type="ARBA" id="ARBA00007970"/>
    </source>
</evidence>
<keyword evidence="9 11" id="KW-0368">Histidine biosynthesis</keyword>
<dbReference type="PANTHER" id="PTHR42885">
    <property type="entry name" value="HISTIDINOL-PHOSPHATE AMINOTRANSFERASE-RELATED"/>
    <property type="match status" value="1"/>
</dbReference>
<comment type="cofactor">
    <cofactor evidence="1 11">
        <name>pyridoxal 5'-phosphate</name>
        <dbReference type="ChEBI" id="CHEBI:597326"/>
    </cofactor>
</comment>
<dbReference type="Proteomes" id="UP001431776">
    <property type="component" value="Unassembled WGS sequence"/>
</dbReference>
<protein>
    <recommendedName>
        <fullName evidence="11">Histidinol-phosphate aminotransferase</fullName>
        <ecNumber evidence="11">2.6.1.9</ecNumber>
    </recommendedName>
    <alternativeName>
        <fullName evidence="11">Imidazole acetol-phosphate transaminase</fullName>
    </alternativeName>
</protein>
<dbReference type="PANTHER" id="PTHR42885:SF2">
    <property type="entry name" value="HISTIDINOL-PHOSPHATE AMINOTRANSFERASE"/>
    <property type="match status" value="1"/>
</dbReference>
<evidence type="ECO:0000256" key="4">
    <source>
        <dbReference type="ARBA" id="ARBA00011738"/>
    </source>
</evidence>
<evidence type="ECO:0000313" key="14">
    <source>
        <dbReference type="Proteomes" id="UP001431776"/>
    </source>
</evidence>
<evidence type="ECO:0000313" key="13">
    <source>
        <dbReference type="EMBL" id="MDI6449395.1"/>
    </source>
</evidence>
<dbReference type="InterPro" id="IPR015424">
    <property type="entry name" value="PyrdxlP-dep_Trfase"/>
</dbReference>
<keyword evidence="6 11" id="KW-0028">Amino-acid biosynthesis</keyword>
<evidence type="ECO:0000256" key="11">
    <source>
        <dbReference type="HAMAP-Rule" id="MF_01023"/>
    </source>
</evidence>
<evidence type="ECO:0000256" key="9">
    <source>
        <dbReference type="ARBA" id="ARBA00023102"/>
    </source>
</evidence>
<keyword evidence="7 11" id="KW-0808">Transferase</keyword>
<proteinExistence type="inferred from homology"/>
<dbReference type="GO" id="GO:0030170">
    <property type="term" value="F:pyridoxal phosphate binding"/>
    <property type="evidence" value="ECO:0007669"/>
    <property type="project" value="InterPro"/>
</dbReference>
<comment type="subunit">
    <text evidence="4 11">Homodimer.</text>
</comment>
<dbReference type="SUPFAM" id="SSF53383">
    <property type="entry name" value="PLP-dependent transferases"/>
    <property type="match status" value="1"/>
</dbReference>
<dbReference type="InterPro" id="IPR015422">
    <property type="entry name" value="PyrdxlP-dep_Trfase_small"/>
</dbReference>
<dbReference type="InterPro" id="IPR004839">
    <property type="entry name" value="Aminotransferase_I/II_large"/>
</dbReference>
<evidence type="ECO:0000256" key="10">
    <source>
        <dbReference type="ARBA" id="ARBA00047481"/>
    </source>
</evidence>
<dbReference type="GO" id="GO:0000105">
    <property type="term" value="P:L-histidine biosynthetic process"/>
    <property type="evidence" value="ECO:0007669"/>
    <property type="project" value="UniProtKB-UniRule"/>
</dbReference>
<keyword evidence="14" id="KW-1185">Reference proteome</keyword>
<evidence type="ECO:0000256" key="2">
    <source>
        <dbReference type="ARBA" id="ARBA00005011"/>
    </source>
</evidence>
<comment type="similarity">
    <text evidence="3 11">Belongs to the class-II pyridoxal-phosphate-dependent aminotransferase family. Histidinol-phosphate aminotransferase subfamily.</text>
</comment>
<keyword evidence="8 11" id="KW-0663">Pyridoxal phosphate</keyword>
<dbReference type="AlphaFoldDB" id="A0AAW6TXS2"/>
<dbReference type="EC" id="2.6.1.9" evidence="11"/>
<dbReference type="HAMAP" id="MF_01023">
    <property type="entry name" value="HisC_aminotrans_2"/>
    <property type="match status" value="1"/>
</dbReference>
<comment type="caution">
    <text evidence="13">The sequence shown here is derived from an EMBL/GenBank/DDBJ whole genome shotgun (WGS) entry which is preliminary data.</text>
</comment>
<comment type="pathway">
    <text evidence="2 11">Amino-acid biosynthesis; L-histidine biosynthesis; L-histidine from 5-phospho-alpha-D-ribose 1-diphosphate: step 7/9.</text>
</comment>
<keyword evidence="5 11" id="KW-0032">Aminotransferase</keyword>
<dbReference type="GO" id="GO:0004400">
    <property type="term" value="F:histidinol-phosphate transaminase activity"/>
    <property type="evidence" value="ECO:0007669"/>
    <property type="project" value="UniProtKB-UniRule"/>
</dbReference>
<dbReference type="Gene3D" id="3.90.1150.10">
    <property type="entry name" value="Aspartate Aminotransferase, domain 1"/>
    <property type="match status" value="1"/>
</dbReference>
<dbReference type="Gene3D" id="3.40.640.10">
    <property type="entry name" value="Type I PLP-dependent aspartate aminotransferase-like (Major domain)"/>
    <property type="match status" value="1"/>
</dbReference>
<evidence type="ECO:0000259" key="12">
    <source>
        <dbReference type="Pfam" id="PF00155"/>
    </source>
</evidence>
<feature type="domain" description="Aminotransferase class I/classII large" evidence="12">
    <location>
        <begin position="23"/>
        <end position="347"/>
    </location>
</feature>
<reference evidence="13" key="1">
    <citation type="submission" date="2023-05" db="EMBL/GenBank/DDBJ databases">
        <title>Anaerotaeda fermentans gen. nov., sp. nov., a novel anaerobic planctomycete of the new family within the order Sedimentisphaerales isolated from Taman Peninsula, Russia.</title>
        <authorList>
            <person name="Khomyakova M.A."/>
            <person name="Merkel A.Y."/>
            <person name="Slobodkin A.I."/>
        </authorList>
    </citation>
    <scope>NUCLEOTIDE SEQUENCE</scope>
    <source>
        <strain evidence="13">M17dextr</strain>
    </source>
</reference>
<dbReference type="RefSeq" id="WP_349244803.1">
    <property type="nucleotide sequence ID" value="NZ_JASCXX010000010.1"/>
</dbReference>
<dbReference type="CDD" id="cd00609">
    <property type="entry name" value="AAT_like"/>
    <property type="match status" value="1"/>
</dbReference>
<dbReference type="NCBIfam" id="TIGR01141">
    <property type="entry name" value="hisC"/>
    <property type="match status" value="1"/>
</dbReference>
<name>A0AAW6TXS2_9BACT</name>
<comment type="catalytic activity">
    <reaction evidence="10 11">
        <text>L-histidinol phosphate + 2-oxoglutarate = 3-(imidazol-4-yl)-2-oxopropyl phosphate + L-glutamate</text>
        <dbReference type="Rhea" id="RHEA:23744"/>
        <dbReference type="ChEBI" id="CHEBI:16810"/>
        <dbReference type="ChEBI" id="CHEBI:29985"/>
        <dbReference type="ChEBI" id="CHEBI:57766"/>
        <dbReference type="ChEBI" id="CHEBI:57980"/>
        <dbReference type="EC" id="2.6.1.9"/>
    </reaction>
</comment>
<dbReference type="EMBL" id="JASCXX010000010">
    <property type="protein sequence ID" value="MDI6449395.1"/>
    <property type="molecule type" value="Genomic_DNA"/>
</dbReference>